<keyword evidence="3" id="KW-1185">Reference proteome</keyword>
<reference evidence="2 3" key="1">
    <citation type="submission" date="2023-01" db="EMBL/GenBank/DDBJ databases">
        <title>Analysis of 21 Apiospora genomes using comparative genomics revels a genus with tremendous synthesis potential of carbohydrate active enzymes and secondary metabolites.</title>
        <authorList>
            <person name="Sorensen T."/>
        </authorList>
    </citation>
    <scope>NUCLEOTIDE SEQUENCE [LARGE SCALE GENOMIC DNA]</scope>
    <source>
        <strain evidence="2 3">CBS 117206</strain>
    </source>
</reference>
<accession>A0AAW0Q8L3</accession>
<evidence type="ECO:0000313" key="2">
    <source>
        <dbReference type="EMBL" id="KAK8096702.1"/>
    </source>
</evidence>
<protein>
    <submittedName>
        <fullName evidence="2">Uncharacterized protein</fullName>
    </submittedName>
</protein>
<comment type="caution">
    <text evidence="2">The sequence shown here is derived from an EMBL/GenBank/DDBJ whole genome shotgun (WGS) entry which is preliminary data.</text>
</comment>
<evidence type="ECO:0000256" key="1">
    <source>
        <dbReference type="SAM" id="MobiDB-lite"/>
    </source>
</evidence>
<feature type="region of interest" description="Disordered" evidence="1">
    <location>
        <begin position="153"/>
        <end position="191"/>
    </location>
</feature>
<dbReference type="Proteomes" id="UP001392437">
    <property type="component" value="Unassembled WGS sequence"/>
</dbReference>
<dbReference type="AlphaFoldDB" id="A0AAW0Q8L3"/>
<gene>
    <name evidence="2" type="ORF">PG999_012646</name>
</gene>
<evidence type="ECO:0000313" key="3">
    <source>
        <dbReference type="Proteomes" id="UP001392437"/>
    </source>
</evidence>
<dbReference type="EMBL" id="JAQQWP010000010">
    <property type="protein sequence ID" value="KAK8096702.1"/>
    <property type="molecule type" value="Genomic_DNA"/>
</dbReference>
<sequence length="216" mass="22892">MARTIATSAEGSVRVDQVATRGQADGLDCVIDWELARCSPPFCTRHLAPSMCTRQLGLVPVAVFEPTRILQRSVIDGAADCVESMQPPTAPAANSSLRNLLAGGEHEEIDKKYRVRQEQPNRKAGSLAVSVGLEGKRAASGVSPEFMGVRSKVGLASQSETRLQDKVGRPRPVPGQAAGRGAGRGAAPPISWKLQVLPESWGKLAKSKQHGAQPLA</sequence>
<name>A0AAW0Q8L3_9PEZI</name>
<organism evidence="2 3">
    <name type="scientific">Apiospora kogelbergensis</name>
    <dbReference type="NCBI Taxonomy" id="1337665"/>
    <lineage>
        <taxon>Eukaryota</taxon>
        <taxon>Fungi</taxon>
        <taxon>Dikarya</taxon>
        <taxon>Ascomycota</taxon>
        <taxon>Pezizomycotina</taxon>
        <taxon>Sordariomycetes</taxon>
        <taxon>Xylariomycetidae</taxon>
        <taxon>Amphisphaeriales</taxon>
        <taxon>Apiosporaceae</taxon>
        <taxon>Apiospora</taxon>
    </lineage>
</organism>
<proteinExistence type="predicted"/>